<feature type="region of interest" description="Disordered" evidence="9">
    <location>
        <begin position="1"/>
        <end position="50"/>
    </location>
</feature>
<dbReference type="Gene3D" id="1.10.287.20">
    <property type="entry name" value="Ubiquinol-cytochrome C reductase hinge domain"/>
    <property type="match status" value="1"/>
</dbReference>
<dbReference type="AlphaFoldDB" id="A0A8H6VRE1"/>
<keyword evidence="4" id="KW-0679">Respiratory chain</keyword>
<name>A0A8H6VRE1_9AGAR</name>
<comment type="caution">
    <text evidence="11">The sequence shown here is derived from an EMBL/GenBank/DDBJ whole genome shotgun (WGS) entry which is preliminary data.</text>
</comment>
<evidence type="ECO:0000256" key="1">
    <source>
        <dbReference type="ARBA" id="ARBA00004273"/>
    </source>
</evidence>
<protein>
    <submittedName>
        <fullName evidence="11">UCR-hinge domain-containing protein</fullName>
    </submittedName>
</protein>
<accession>A0A8H6VRE1</accession>
<dbReference type="RefSeq" id="XP_037213232.1">
    <property type="nucleotide sequence ID" value="XM_037370231.1"/>
</dbReference>
<organism evidence="11 12">
    <name type="scientific">Mycena indigotica</name>
    <dbReference type="NCBI Taxonomy" id="2126181"/>
    <lineage>
        <taxon>Eukaryota</taxon>
        <taxon>Fungi</taxon>
        <taxon>Dikarya</taxon>
        <taxon>Basidiomycota</taxon>
        <taxon>Agaricomycotina</taxon>
        <taxon>Agaricomycetes</taxon>
        <taxon>Agaricomycetidae</taxon>
        <taxon>Agaricales</taxon>
        <taxon>Marasmiineae</taxon>
        <taxon>Mycenaceae</taxon>
        <taxon>Mycena</taxon>
    </lineage>
</organism>
<feature type="domain" description="Ubiquinol-cytochrome C reductase hinge" evidence="10">
    <location>
        <begin position="43"/>
        <end position="88"/>
    </location>
</feature>
<keyword evidence="7" id="KW-0496">Mitochondrion</keyword>
<evidence type="ECO:0000256" key="6">
    <source>
        <dbReference type="ARBA" id="ARBA00022982"/>
    </source>
</evidence>
<dbReference type="SUPFAM" id="SSF81531">
    <property type="entry name" value="Non-heme 11 kDa protein of cytochrome bc1 complex (Ubiquinol-cytochrome c reductase)"/>
    <property type="match status" value="1"/>
</dbReference>
<evidence type="ECO:0000313" key="11">
    <source>
        <dbReference type="EMBL" id="KAF7289201.1"/>
    </source>
</evidence>
<dbReference type="OrthoDB" id="405848at2759"/>
<evidence type="ECO:0000256" key="5">
    <source>
        <dbReference type="ARBA" id="ARBA00022792"/>
    </source>
</evidence>
<comment type="subcellular location">
    <subcellularLocation>
        <location evidence="1">Mitochondrion inner membrane</location>
    </subcellularLocation>
</comment>
<keyword evidence="3" id="KW-0813">Transport</keyword>
<dbReference type="Proteomes" id="UP000636479">
    <property type="component" value="Unassembled WGS sequence"/>
</dbReference>
<keyword evidence="12" id="KW-1185">Reference proteome</keyword>
<keyword evidence="8" id="KW-0472">Membrane</keyword>
<evidence type="ECO:0000256" key="3">
    <source>
        <dbReference type="ARBA" id="ARBA00022448"/>
    </source>
</evidence>
<evidence type="ECO:0000256" key="8">
    <source>
        <dbReference type="ARBA" id="ARBA00023136"/>
    </source>
</evidence>
<keyword evidence="5" id="KW-0999">Mitochondrion inner membrane</keyword>
<dbReference type="InterPro" id="IPR023184">
    <property type="entry name" value="Ubol_cytC_Rdtase_hinge_dom"/>
</dbReference>
<evidence type="ECO:0000256" key="9">
    <source>
        <dbReference type="SAM" id="MobiDB-lite"/>
    </source>
</evidence>
<dbReference type="GO" id="GO:0005743">
    <property type="term" value="C:mitochondrial inner membrane"/>
    <property type="evidence" value="ECO:0007669"/>
    <property type="project" value="UniProtKB-SubCell"/>
</dbReference>
<proteinExistence type="inferred from homology"/>
<reference evidence="11" key="1">
    <citation type="submission" date="2020-05" db="EMBL/GenBank/DDBJ databases">
        <title>Mycena genomes resolve the evolution of fungal bioluminescence.</title>
        <authorList>
            <person name="Tsai I.J."/>
        </authorList>
    </citation>
    <scope>NUCLEOTIDE SEQUENCE</scope>
    <source>
        <strain evidence="11">171206Taipei</strain>
    </source>
</reference>
<keyword evidence="6" id="KW-0249">Electron transport</keyword>
<sequence>MSIGDFISSFFPTVHSEAEEKPAEDAPTDEAAAEEPEPEEPEDAHPAIREECMNSASCAPMKHHFEKCQEKVMEGKGHKGEDCVEEMCMSRNSVSSMPC</sequence>
<gene>
    <name evidence="11" type="ORF">MIND_01381300</name>
</gene>
<comment type="similarity">
    <text evidence="2">Belongs to the UQCRH/QCR6 family.</text>
</comment>
<evidence type="ECO:0000313" key="12">
    <source>
        <dbReference type="Proteomes" id="UP000636479"/>
    </source>
</evidence>
<feature type="compositionally biased region" description="Acidic residues" evidence="9">
    <location>
        <begin position="26"/>
        <end position="42"/>
    </location>
</feature>
<dbReference type="InterPro" id="IPR036811">
    <property type="entry name" value="Ubol_cytC_Rdtase_hinge_dom_sf"/>
</dbReference>
<evidence type="ECO:0000256" key="4">
    <source>
        <dbReference type="ARBA" id="ARBA00022660"/>
    </source>
</evidence>
<evidence type="ECO:0000256" key="2">
    <source>
        <dbReference type="ARBA" id="ARBA00006498"/>
    </source>
</evidence>
<dbReference type="Pfam" id="PF02320">
    <property type="entry name" value="UCR_hinge"/>
    <property type="match status" value="1"/>
</dbReference>
<dbReference type="EMBL" id="JACAZF010000017">
    <property type="protein sequence ID" value="KAF7289201.1"/>
    <property type="molecule type" value="Genomic_DNA"/>
</dbReference>
<dbReference type="GeneID" id="59352747"/>
<evidence type="ECO:0000259" key="10">
    <source>
        <dbReference type="Pfam" id="PF02320"/>
    </source>
</evidence>
<evidence type="ECO:0000256" key="7">
    <source>
        <dbReference type="ARBA" id="ARBA00023128"/>
    </source>
</evidence>